<dbReference type="PANTHER" id="PTHR13254:SF0">
    <property type="entry name" value="GOLGIN SUBFAMILY A MEMBER 7_ERF4 DOMAIN-CONTAINING PROTEIN"/>
    <property type="match status" value="1"/>
</dbReference>
<evidence type="ECO:0000313" key="9">
    <source>
        <dbReference type="EMBL" id="SPJ85333.1"/>
    </source>
</evidence>
<feature type="compositionally biased region" description="Polar residues" evidence="7">
    <location>
        <begin position="225"/>
        <end position="237"/>
    </location>
</feature>
<feature type="region of interest" description="Disordered" evidence="7">
    <location>
        <begin position="332"/>
        <end position="356"/>
    </location>
</feature>
<evidence type="ECO:0000256" key="6">
    <source>
        <dbReference type="ARBA" id="ARBA00023136"/>
    </source>
</evidence>
<name>A0AAE8SMN6_9HYPO</name>
<reference evidence="9" key="1">
    <citation type="submission" date="2018-03" db="EMBL/GenBank/DDBJ databases">
        <authorList>
            <person name="Guldener U."/>
        </authorList>
    </citation>
    <scope>NUCLEOTIDE SEQUENCE</scope>
</reference>
<evidence type="ECO:0000256" key="2">
    <source>
        <dbReference type="ARBA" id="ARBA00007732"/>
    </source>
</evidence>
<dbReference type="InterPro" id="IPR051371">
    <property type="entry name" value="Ras_palmitoyltransferase"/>
</dbReference>
<dbReference type="Pfam" id="PF10256">
    <property type="entry name" value="Erf4"/>
    <property type="match status" value="1"/>
</dbReference>
<dbReference type="InterPro" id="IPR019383">
    <property type="entry name" value="Golgin_A_7/ERF4"/>
</dbReference>
<sequence length="647" mass="70780">MLAFRASNSSSSTKPPVNRSPASSSVCTCHWPTVDEFPLDVWSLHRFFSCSSSSPLPANDSSKPLACCCCSPIRFDETDTETDDDDSPDITAFDLPASPAAADLSLATYRTRRIPSSSLLVFRQHRLRALSVSAHPPRQAQQLDDDAFGLNRDLNPDFALTHVSVRRTSPYLPSAVVFAAVPTTCFRRILYCPDLLPPTRPPSAYPGTGSSSDPAAVAAAALNPQHPSSRTYDSHQISAFRPSPFRPQKAAGAAHRPRRLSAARLWNPTNSTPRPHTKPDSSRKRRPSTPPPPSIPLLHPTLGRSRAPPDPVGAGPSDYPLLTLSEQHQIRHSLSPRVSLQVERAGSSDRRISLPNSVRASYDEKGSRRGAVSAEARLSRDFSRDSVVEDPVIKLDKGKGKAVMMPETEDPMPSYGKDLERGPDIMDPRMSNVSAGDGIGSALSTTNSSIMGEEVEPDAAGEWGPQHPCYPHRNPHVPVESPEYISTRIIRIRRDWLVKGDLAPTFSNLYPEILDPAGLSEQEFRRIIEKLNGELVPAFDPYSMRNIADSILGLVTGWVWDDFGLTGIKSRLNNLEKWIEQWNVEMEKTMGSEDGAMAPKILPLRQTGYMTLDIQIPDPEIAPAPSTANPNDSRTALHMEPASAAVA</sequence>
<keyword evidence="5" id="KW-0256">Endoplasmic reticulum</keyword>
<gene>
    <name evidence="9" type="ORF">FTOL_11114</name>
</gene>
<feature type="region of interest" description="Disordered" evidence="7">
    <location>
        <begin position="1"/>
        <end position="24"/>
    </location>
</feature>
<dbReference type="EMBL" id="ONZP01000462">
    <property type="protein sequence ID" value="SPJ85333.1"/>
    <property type="molecule type" value="Genomic_DNA"/>
</dbReference>
<comment type="subcellular location">
    <subcellularLocation>
        <location evidence="1">Endoplasmic reticulum membrane</location>
        <topology evidence="1">Peripheral membrane protein</topology>
    </subcellularLocation>
</comment>
<keyword evidence="6" id="KW-0472">Membrane</keyword>
<feature type="region of interest" description="Disordered" evidence="7">
    <location>
        <begin position="224"/>
        <end position="320"/>
    </location>
</feature>
<accession>A0AAE8SMN6</accession>
<organism evidence="9 10">
    <name type="scientific">Fusarium torulosum</name>
    <dbReference type="NCBI Taxonomy" id="33205"/>
    <lineage>
        <taxon>Eukaryota</taxon>
        <taxon>Fungi</taxon>
        <taxon>Dikarya</taxon>
        <taxon>Ascomycota</taxon>
        <taxon>Pezizomycotina</taxon>
        <taxon>Sordariomycetes</taxon>
        <taxon>Hypocreomycetidae</taxon>
        <taxon>Hypocreales</taxon>
        <taxon>Nectriaceae</taxon>
        <taxon>Fusarium</taxon>
    </lineage>
</organism>
<evidence type="ECO:0000256" key="3">
    <source>
        <dbReference type="ARBA" id="ARBA00011396"/>
    </source>
</evidence>
<evidence type="ECO:0000256" key="4">
    <source>
        <dbReference type="ARBA" id="ARBA00018463"/>
    </source>
</evidence>
<dbReference type="GO" id="GO:0005789">
    <property type="term" value="C:endoplasmic reticulum membrane"/>
    <property type="evidence" value="ECO:0007669"/>
    <property type="project" value="UniProtKB-SubCell"/>
</dbReference>
<comment type="subunit">
    <text evidence="3">Interacts with ERF2.</text>
</comment>
<keyword evidence="10" id="KW-1185">Reference proteome</keyword>
<dbReference type="GO" id="GO:0031211">
    <property type="term" value="C:endoplasmic reticulum palmitoyltransferase complex"/>
    <property type="evidence" value="ECO:0007669"/>
    <property type="project" value="TreeGrafter"/>
</dbReference>
<proteinExistence type="inferred from homology"/>
<evidence type="ECO:0000256" key="1">
    <source>
        <dbReference type="ARBA" id="ARBA00004406"/>
    </source>
</evidence>
<comment type="similarity">
    <text evidence="2">Belongs to the ERF4 family.</text>
</comment>
<dbReference type="AlphaFoldDB" id="A0AAE8SMN6"/>
<evidence type="ECO:0000313" key="10">
    <source>
        <dbReference type="Proteomes" id="UP001187734"/>
    </source>
</evidence>
<dbReference type="GO" id="GO:0006612">
    <property type="term" value="P:protein targeting to membrane"/>
    <property type="evidence" value="ECO:0007669"/>
    <property type="project" value="TreeGrafter"/>
</dbReference>
<protein>
    <recommendedName>
        <fullName evidence="4">Ras modification protein ERF4</fullName>
    </recommendedName>
</protein>
<dbReference type="Proteomes" id="UP001187734">
    <property type="component" value="Unassembled WGS sequence"/>
</dbReference>
<dbReference type="PANTHER" id="PTHR13254">
    <property type="entry name" value="GOLGI AUTOANTIGEN, GOLGIN SUBFAMILY A, 7"/>
    <property type="match status" value="1"/>
</dbReference>
<evidence type="ECO:0000259" key="8">
    <source>
        <dbReference type="Pfam" id="PF10256"/>
    </source>
</evidence>
<evidence type="ECO:0000256" key="7">
    <source>
        <dbReference type="SAM" id="MobiDB-lite"/>
    </source>
</evidence>
<evidence type="ECO:0000256" key="5">
    <source>
        <dbReference type="ARBA" id="ARBA00022824"/>
    </source>
</evidence>
<feature type="domain" description="Golgin subfamily A member 7/ERF4" evidence="8">
    <location>
        <begin position="489"/>
        <end position="613"/>
    </location>
</feature>
<comment type="caution">
    <text evidence="9">The sequence shown here is derived from an EMBL/GenBank/DDBJ whole genome shotgun (WGS) entry which is preliminary data.</text>
</comment>